<organism evidence="8 9">
    <name type="scientific">Oligosphaera ethanolica</name>
    <dbReference type="NCBI Taxonomy" id="760260"/>
    <lineage>
        <taxon>Bacteria</taxon>
        <taxon>Pseudomonadati</taxon>
        <taxon>Lentisphaerota</taxon>
        <taxon>Oligosphaeria</taxon>
        <taxon>Oligosphaerales</taxon>
        <taxon>Oligosphaeraceae</taxon>
        <taxon>Oligosphaera</taxon>
    </lineage>
</organism>
<dbReference type="GO" id="GO:0003677">
    <property type="term" value="F:DNA binding"/>
    <property type="evidence" value="ECO:0007669"/>
    <property type="project" value="InterPro"/>
</dbReference>
<feature type="domain" description="ParB-like N-terminal" evidence="7">
    <location>
        <begin position="23"/>
        <end position="108"/>
    </location>
</feature>
<comment type="caution">
    <text evidence="8">The sequence shown here is derived from an EMBL/GenBank/DDBJ whole genome shotgun (WGS) entry which is preliminary data.</text>
</comment>
<dbReference type="SMART" id="SM00470">
    <property type="entry name" value="ParB"/>
    <property type="match status" value="1"/>
</dbReference>
<dbReference type="PRINTS" id="PR00506">
    <property type="entry name" value="D21N6MTFRASE"/>
</dbReference>
<reference evidence="8" key="1">
    <citation type="submission" date="2023-07" db="EMBL/GenBank/DDBJ databases">
        <title>Genomic Encyclopedia of Type Strains, Phase IV (KMG-IV): sequencing the most valuable type-strain genomes for metagenomic binning, comparative biology and taxonomic classification.</title>
        <authorList>
            <person name="Goeker M."/>
        </authorList>
    </citation>
    <scope>NUCLEOTIDE SEQUENCE</scope>
    <source>
        <strain evidence="8">DSM 24202</strain>
    </source>
</reference>
<dbReference type="SUPFAM" id="SSF110849">
    <property type="entry name" value="ParB/Sulfiredoxin"/>
    <property type="match status" value="1"/>
</dbReference>
<dbReference type="InterPro" id="IPR002295">
    <property type="entry name" value="N4/N6-MTase_EcoPI_Mod-like"/>
</dbReference>
<dbReference type="EMBL" id="JAUSVL010000001">
    <property type="protein sequence ID" value="MDQ0291028.1"/>
    <property type="molecule type" value="Genomic_DNA"/>
</dbReference>
<evidence type="ECO:0000256" key="2">
    <source>
        <dbReference type="ARBA" id="ARBA00022603"/>
    </source>
</evidence>
<dbReference type="Gene3D" id="3.40.50.150">
    <property type="entry name" value="Vaccinia Virus protein VP39"/>
    <property type="match status" value="1"/>
</dbReference>
<dbReference type="GO" id="GO:0032259">
    <property type="term" value="P:methylation"/>
    <property type="evidence" value="ECO:0007669"/>
    <property type="project" value="UniProtKB-KW"/>
</dbReference>
<keyword evidence="2 8" id="KW-0489">Methyltransferase</keyword>
<sequence length="463" mass="52305">MKNSTIEILTTSDDDRAQGLKIIQMPIGNLRPYDKNPRVNDDAIGPVAKSISEFGFRSPIVVDKDNVIICGHTRLKAAQKLGLAMVPVHVAADLSPEQVKALRLADNRTSELSRWDLELLGLEVEDLEQLNFSIEEFGFSELELNQIFGEKDPVKQGKTNPDDIPETPQEPVSKRGEVYILGRHRLMCGDATEKDDLIKLMNGQEADLWLTDPPYNVAYEGEHGLKIKNDNMKTSEFDDFLRRAFGLVALILKPGASFYIFHSTSTSVSFLTSLAATGMAMRQILVWVKNGFVMSRQDYHYAHEPIIYGWKDGASHSWFSDRKQSTVVDVPDQPFVKRDDGRWQLKVRNHIYSIPADAVCEEEPTTVIEHPRPIRNDVHPTMKPVELLIRLLKHSCQRGDIIMDTFGGSGSTLIAAEQTGRKAFLMELDERYADVIWKRYAEFIHGVGCAWEKLTPAEDSKHD</sequence>
<dbReference type="PIRSF" id="PIRSF036758">
    <property type="entry name" value="Aden_M_ParB"/>
    <property type="match status" value="1"/>
</dbReference>
<dbReference type="InterPro" id="IPR050336">
    <property type="entry name" value="Chromosome_partition/occlusion"/>
</dbReference>
<evidence type="ECO:0000256" key="1">
    <source>
        <dbReference type="ARBA" id="ARBA00011900"/>
    </source>
</evidence>
<dbReference type="RefSeq" id="WP_307263226.1">
    <property type="nucleotide sequence ID" value="NZ_JAUSVL010000001.1"/>
</dbReference>
<dbReference type="CDD" id="cd16402">
    <property type="entry name" value="ParB_N_like_MT"/>
    <property type="match status" value="1"/>
</dbReference>
<dbReference type="Proteomes" id="UP001238163">
    <property type="component" value="Unassembled WGS sequence"/>
</dbReference>
<keyword evidence="3 8" id="KW-0808">Transferase</keyword>
<dbReference type="Pfam" id="PF02195">
    <property type="entry name" value="ParB_N"/>
    <property type="match status" value="1"/>
</dbReference>
<dbReference type="GO" id="GO:0007059">
    <property type="term" value="P:chromosome segregation"/>
    <property type="evidence" value="ECO:0007669"/>
    <property type="project" value="TreeGrafter"/>
</dbReference>
<proteinExistence type="predicted"/>
<protein>
    <recommendedName>
        <fullName evidence="1">site-specific DNA-methyltransferase (adenine-specific)</fullName>
        <ecNumber evidence="1">2.1.1.72</ecNumber>
    </recommendedName>
</protein>
<gene>
    <name evidence="8" type="ORF">J3R75_003135</name>
</gene>
<evidence type="ECO:0000313" key="9">
    <source>
        <dbReference type="Proteomes" id="UP001238163"/>
    </source>
</evidence>
<evidence type="ECO:0000259" key="7">
    <source>
        <dbReference type="SMART" id="SM00470"/>
    </source>
</evidence>
<evidence type="ECO:0000256" key="6">
    <source>
        <dbReference type="SAM" id="MobiDB-lite"/>
    </source>
</evidence>
<evidence type="ECO:0000313" key="8">
    <source>
        <dbReference type="EMBL" id="MDQ0291028.1"/>
    </source>
</evidence>
<keyword evidence="9" id="KW-1185">Reference proteome</keyword>
<feature type="region of interest" description="Disordered" evidence="6">
    <location>
        <begin position="150"/>
        <end position="171"/>
    </location>
</feature>
<dbReference type="GO" id="GO:0045881">
    <property type="term" value="P:positive regulation of sporulation resulting in formation of a cellular spore"/>
    <property type="evidence" value="ECO:0007669"/>
    <property type="project" value="TreeGrafter"/>
</dbReference>
<dbReference type="PANTHER" id="PTHR33375:SF1">
    <property type="entry name" value="CHROMOSOME-PARTITIONING PROTEIN PARB-RELATED"/>
    <property type="match status" value="1"/>
</dbReference>
<accession>A0AAE4AQF1</accession>
<dbReference type="AlphaFoldDB" id="A0AAE4AQF1"/>
<dbReference type="GO" id="GO:0009007">
    <property type="term" value="F:site-specific DNA-methyltransferase (adenine-specific) activity"/>
    <property type="evidence" value="ECO:0007669"/>
    <property type="project" value="UniProtKB-EC"/>
</dbReference>
<dbReference type="InterPro" id="IPR015840">
    <property type="entry name" value="DNA_MeTrfase_ParB"/>
</dbReference>
<dbReference type="InterPro" id="IPR002941">
    <property type="entry name" value="DNA_methylase_N4/N6"/>
</dbReference>
<dbReference type="PANTHER" id="PTHR33375">
    <property type="entry name" value="CHROMOSOME-PARTITIONING PROTEIN PARB-RELATED"/>
    <property type="match status" value="1"/>
</dbReference>
<evidence type="ECO:0000256" key="4">
    <source>
        <dbReference type="ARBA" id="ARBA00022691"/>
    </source>
</evidence>
<dbReference type="InterPro" id="IPR036086">
    <property type="entry name" value="ParB/Sulfiredoxin_sf"/>
</dbReference>
<dbReference type="GO" id="GO:0008170">
    <property type="term" value="F:N-methyltransferase activity"/>
    <property type="evidence" value="ECO:0007669"/>
    <property type="project" value="InterPro"/>
</dbReference>
<dbReference type="InterPro" id="IPR029063">
    <property type="entry name" value="SAM-dependent_MTases_sf"/>
</dbReference>
<dbReference type="EC" id="2.1.1.72" evidence="1"/>
<comment type="catalytic activity">
    <reaction evidence="5">
        <text>a 2'-deoxyadenosine in DNA + S-adenosyl-L-methionine = an N(6)-methyl-2'-deoxyadenosine in DNA + S-adenosyl-L-homocysteine + H(+)</text>
        <dbReference type="Rhea" id="RHEA:15197"/>
        <dbReference type="Rhea" id="RHEA-COMP:12418"/>
        <dbReference type="Rhea" id="RHEA-COMP:12419"/>
        <dbReference type="ChEBI" id="CHEBI:15378"/>
        <dbReference type="ChEBI" id="CHEBI:57856"/>
        <dbReference type="ChEBI" id="CHEBI:59789"/>
        <dbReference type="ChEBI" id="CHEBI:90615"/>
        <dbReference type="ChEBI" id="CHEBI:90616"/>
        <dbReference type="EC" id="2.1.1.72"/>
    </reaction>
</comment>
<evidence type="ECO:0000256" key="3">
    <source>
        <dbReference type="ARBA" id="ARBA00022679"/>
    </source>
</evidence>
<dbReference type="Pfam" id="PF01555">
    <property type="entry name" value="N6_N4_Mtase"/>
    <property type="match status" value="1"/>
</dbReference>
<dbReference type="Gene3D" id="3.90.1530.10">
    <property type="entry name" value="Conserved hypothetical protein from pyrococcus furiosus pfu- 392566-001, ParB domain"/>
    <property type="match status" value="1"/>
</dbReference>
<keyword evidence="4" id="KW-0949">S-adenosyl-L-methionine</keyword>
<dbReference type="InterPro" id="IPR003115">
    <property type="entry name" value="ParB_N"/>
</dbReference>
<dbReference type="SUPFAM" id="SSF53335">
    <property type="entry name" value="S-adenosyl-L-methionine-dependent methyltransferases"/>
    <property type="match status" value="1"/>
</dbReference>
<evidence type="ECO:0000256" key="5">
    <source>
        <dbReference type="ARBA" id="ARBA00047942"/>
    </source>
</evidence>
<name>A0AAE4AQF1_9BACT</name>
<dbReference type="GO" id="GO:0005694">
    <property type="term" value="C:chromosome"/>
    <property type="evidence" value="ECO:0007669"/>
    <property type="project" value="TreeGrafter"/>
</dbReference>